<accession>A0A382T6D9</accession>
<dbReference type="SUPFAM" id="SSF48452">
    <property type="entry name" value="TPR-like"/>
    <property type="match status" value="1"/>
</dbReference>
<dbReference type="InterPro" id="IPR011990">
    <property type="entry name" value="TPR-like_helical_dom_sf"/>
</dbReference>
<dbReference type="SUPFAM" id="SSF49363">
    <property type="entry name" value="Purple acid phosphatase, N-terminal domain"/>
    <property type="match status" value="1"/>
</dbReference>
<dbReference type="EMBL" id="UINC01134276">
    <property type="protein sequence ID" value="SVD17719.1"/>
    <property type="molecule type" value="Genomic_DNA"/>
</dbReference>
<gene>
    <name evidence="2" type="ORF">METZ01_LOCUS370573</name>
</gene>
<name>A0A382T6D9_9ZZZZ</name>
<dbReference type="GO" id="GO:0003993">
    <property type="term" value="F:acid phosphatase activity"/>
    <property type="evidence" value="ECO:0007669"/>
    <property type="project" value="InterPro"/>
</dbReference>
<organism evidence="2">
    <name type="scientific">marine metagenome</name>
    <dbReference type="NCBI Taxonomy" id="408172"/>
    <lineage>
        <taxon>unclassified sequences</taxon>
        <taxon>metagenomes</taxon>
        <taxon>ecological metagenomes</taxon>
    </lineage>
</organism>
<evidence type="ECO:0000313" key="2">
    <source>
        <dbReference type="EMBL" id="SVD17719.1"/>
    </source>
</evidence>
<sequence>MTPATRWFTAAAVAVLALTVIAQVKAQKVPKPDFKQYKRIHQKALDLIRTGKAQTAVKFLAVVEEKLPRDVETQYMLAVAQCTLGQADAAEASVAKALKLGLPVGRIIGGSHNGLDAIRKRPLIQRLLKQHGKKPVHGPMVGSLSGTRATVWLRTADNATVQVEADTVPPTPGGKVSAVVQARREHDFVAKAVLKGLKPETKYTYTVAIDGQENQAARQQFKTFNKSGEPGKFRLAFGGG</sequence>
<dbReference type="Pfam" id="PF25077">
    <property type="entry name" value="DUF7800"/>
    <property type="match status" value="1"/>
</dbReference>
<feature type="non-terminal residue" evidence="2">
    <location>
        <position position="240"/>
    </location>
</feature>
<dbReference type="InterPro" id="IPR056702">
    <property type="entry name" value="DUF7800"/>
</dbReference>
<protein>
    <recommendedName>
        <fullName evidence="1">DUF7800 domain-containing protein</fullName>
    </recommendedName>
</protein>
<feature type="domain" description="DUF7800" evidence="1">
    <location>
        <begin position="136"/>
        <end position="214"/>
    </location>
</feature>
<dbReference type="GO" id="GO:0046872">
    <property type="term" value="F:metal ion binding"/>
    <property type="evidence" value="ECO:0007669"/>
    <property type="project" value="InterPro"/>
</dbReference>
<evidence type="ECO:0000259" key="1">
    <source>
        <dbReference type="Pfam" id="PF25077"/>
    </source>
</evidence>
<reference evidence="2" key="1">
    <citation type="submission" date="2018-05" db="EMBL/GenBank/DDBJ databases">
        <authorList>
            <person name="Lanie J.A."/>
            <person name="Ng W.-L."/>
            <person name="Kazmierczak K.M."/>
            <person name="Andrzejewski T.M."/>
            <person name="Davidsen T.M."/>
            <person name="Wayne K.J."/>
            <person name="Tettelin H."/>
            <person name="Glass J.I."/>
            <person name="Rusch D."/>
            <person name="Podicherti R."/>
            <person name="Tsui H.-C.T."/>
            <person name="Winkler M.E."/>
        </authorList>
    </citation>
    <scope>NUCLEOTIDE SEQUENCE</scope>
</reference>
<dbReference type="Gene3D" id="1.25.40.10">
    <property type="entry name" value="Tetratricopeptide repeat domain"/>
    <property type="match status" value="1"/>
</dbReference>
<dbReference type="InterPro" id="IPR008963">
    <property type="entry name" value="Purple_acid_Pase-like_N"/>
</dbReference>
<proteinExistence type="predicted"/>
<dbReference type="AlphaFoldDB" id="A0A382T6D9"/>